<comment type="caution">
    <text evidence="1">The sequence shown here is derived from an EMBL/GenBank/DDBJ whole genome shotgun (WGS) entry which is preliminary data.</text>
</comment>
<dbReference type="Proteomes" id="UP001231649">
    <property type="component" value="Chromosome 30"/>
</dbReference>
<name>A0ACC2Q077_9NEOP</name>
<organism evidence="1 2">
    <name type="scientific">Mythimna loreyi</name>
    <dbReference type="NCBI Taxonomy" id="667449"/>
    <lineage>
        <taxon>Eukaryota</taxon>
        <taxon>Metazoa</taxon>
        <taxon>Ecdysozoa</taxon>
        <taxon>Arthropoda</taxon>
        <taxon>Hexapoda</taxon>
        <taxon>Insecta</taxon>
        <taxon>Pterygota</taxon>
        <taxon>Neoptera</taxon>
        <taxon>Endopterygota</taxon>
        <taxon>Lepidoptera</taxon>
        <taxon>Glossata</taxon>
        <taxon>Ditrysia</taxon>
        <taxon>Noctuoidea</taxon>
        <taxon>Noctuidae</taxon>
        <taxon>Noctuinae</taxon>
        <taxon>Hadenini</taxon>
        <taxon>Mythimna</taxon>
    </lineage>
</organism>
<accession>A0ACC2Q077</accession>
<keyword evidence="2" id="KW-1185">Reference proteome</keyword>
<evidence type="ECO:0000313" key="2">
    <source>
        <dbReference type="Proteomes" id="UP001231649"/>
    </source>
</evidence>
<sequence>MDTSPTEAAQVVALLDSGLSQRVVAARLHLSLSSVHRVYKRYRETGLFTRRSGSRRNRVTSERDDRFIVTTSLRNRRLNAFQLQQRLRVVRRVAVSDSTIRRRLKDRGLVPHKPANGPKLTADHRRARLNFAREHLNWSYLQWSKVLFSDECKIMLYGNDGRNKVYRRDGERYAQCCIEEKVSYGGGSWTVWGGISADGKTELAFVSGPRLPALNCHRYVEECLEPHVMPYAHFIGNGFIFMHDNARAHTAGVVRDYLNEVDISIMEWPARSPDMNPIEHLWDELKRRIRARDPAPETLSQLQDAIQEEWDNIPQHVIVTLIRSMKNRMEAVIRARGGNTSY</sequence>
<dbReference type="EMBL" id="CM056806">
    <property type="protein sequence ID" value="KAJ8705118.1"/>
    <property type="molecule type" value="Genomic_DNA"/>
</dbReference>
<evidence type="ECO:0000313" key="1">
    <source>
        <dbReference type="EMBL" id="KAJ8705118.1"/>
    </source>
</evidence>
<proteinExistence type="predicted"/>
<protein>
    <submittedName>
        <fullName evidence="1">Uncharacterized protein</fullName>
    </submittedName>
</protein>
<gene>
    <name evidence="1" type="ORF">PYW08_012438</name>
</gene>
<reference evidence="1" key="1">
    <citation type="submission" date="2023-03" db="EMBL/GenBank/DDBJ databases">
        <title>Chromosome-level genomes of two armyworms, Mythimna separata and Mythimna loreyi, provide insights into the biosynthesis and reception of sex pheromones.</title>
        <authorList>
            <person name="Zhao H."/>
        </authorList>
    </citation>
    <scope>NUCLEOTIDE SEQUENCE</scope>
    <source>
        <strain evidence="1">BeijingLab</strain>
    </source>
</reference>